<evidence type="ECO:0000256" key="3">
    <source>
        <dbReference type="PROSITE-ProRule" id="PRU00023"/>
    </source>
</evidence>
<gene>
    <name evidence="4" type="ORF">FC774_13495</name>
    <name evidence="5" type="ORF">FDB51_15375</name>
</gene>
<dbReference type="PRINTS" id="PR01415">
    <property type="entry name" value="ANKYRIN"/>
</dbReference>
<dbReference type="Proteomes" id="UP000473681">
    <property type="component" value="Unassembled WGS sequence"/>
</dbReference>
<dbReference type="PROSITE" id="PS50297">
    <property type="entry name" value="ANK_REP_REGION"/>
    <property type="match status" value="1"/>
</dbReference>
<dbReference type="InterPro" id="IPR002110">
    <property type="entry name" value="Ankyrin_rpt"/>
</dbReference>
<dbReference type="EMBL" id="SWVK01000024">
    <property type="protein sequence ID" value="NFN36465.1"/>
    <property type="molecule type" value="Genomic_DNA"/>
</dbReference>
<dbReference type="Gene3D" id="1.25.40.20">
    <property type="entry name" value="Ankyrin repeat-containing domain"/>
    <property type="match status" value="1"/>
</dbReference>
<accession>A0A0M1LYD0</accession>
<dbReference type="Pfam" id="PF12796">
    <property type="entry name" value="Ank_2"/>
    <property type="match status" value="1"/>
</dbReference>
<evidence type="ECO:0000256" key="2">
    <source>
        <dbReference type="ARBA" id="ARBA00023043"/>
    </source>
</evidence>
<organism evidence="4 7">
    <name type="scientific">Clostridium botulinum</name>
    <dbReference type="NCBI Taxonomy" id="1491"/>
    <lineage>
        <taxon>Bacteria</taxon>
        <taxon>Bacillati</taxon>
        <taxon>Bacillota</taxon>
        <taxon>Clostridia</taxon>
        <taxon>Eubacteriales</taxon>
        <taxon>Clostridiaceae</taxon>
        <taxon>Clostridium</taxon>
    </lineage>
</organism>
<dbReference type="AlphaFoldDB" id="A0A0M1LYD0"/>
<feature type="repeat" description="ANK" evidence="3">
    <location>
        <begin position="39"/>
        <end position="71"/>
    </location>
</feature>
<keyword evidence="2 3" id="KW-0040">ANK repeat</keyword>
<dbReference type="SMART" id="SM00248">
    <property type="entry name" value="ANK"/>
    <property type="match status" value="3"/>
</dbReference>
<evidence type="ECO:0000313" key="6">
    <source>
        <dbReference type="Proteomes" id="UP000473681"/>
    </source>
</evidence>
<comment type="caution">
    <text evidence="4">The sequence shown here is derived from an EMBL/GenBank/DDBJ whole genome shotgun (WGS) entry which is preliminary data.</text>
</comment>
<evidence type="ECO:0000313" key="5">
    <source>
        <dbReference type="EMBL" id="NFN36465.1"/>
    </source>
</evidence>
<dbReference type="EMBL" id="SWOV01000041">
    <property type="protein sequence ID" value="NFF88869.1"/>
    <property type="molecule type" value="Genomic_DNA"/>
</dbReference>
<dbReference type="RefSeq" id="WP_053341502.1">
    <property type="nucleotide sequence ID" value="NZ_LFPA01000153.1"/>
</dbReference>
<dbReference type="Proteomes" id="UP000476820">
    <property type="component" value="Unassembled WGS sequence"/>
</dbReference>
<name>A0A0M1LYD0_CLOBO</name>
<protein>
    <submittedName>
        <fullName evidence="4">Ankyrin repeat domain-containing protein</fullName>
    </submittedName>
</protein>
<sequence length="218" mass="25149">MKKLFIAIRQGDINTVKILLEKKPELISCTAKQPPKKDHGQSPLQVAIKSGNFEIAEYFLDCGADVNFMEKESCYEWRMPVLQDAIMAAVMSSRWNTNDDIVGFREFNSKDKASKSFHVLKRMIDMGADISYCDSYGNSCLVRVILDARQILPTYYYKEDRIADDRIITNELKEDLTQIFDLLFQKGADINETDKRNNKTLYESYIKEPVAQFLTKSK</sequence>
<evidence type="ECO:0000313" key="7">
    <source>
        <dbReference type="Proteomes" id="UP000476820"/>
    </source>
</evidence>
<dbReference type="OrthoDB" id="5622506at2"/>
<dbReference type="PANTHER" id="PTHR24126">
    <property type="entry name" value="ANKYRIN REPEAT, PH AND SEC7 DOMAIN CONTAINING PROTEIN SECG-RELATED"/>
    <property type="match status" value="1"/>
</dbReference>
<proteinExistence type="predicted"/>
<evidence type="ECO:0000256" key="1">
    <source>
        <dbReference type="ARBA" id="ARBA00022737"/>
    </source>
</evidence>
<dbReference type="InterPro" id="IPR036770">
    <property type="entry name" value="Ankyrin_rpt-contain_sf"/>
</dbReference>
<reference evidence="6 7" key="1">
    <citation type="submission" date="2019-04" db="EMBL/GenBank/DDBJ databases">
        <title>Genome sequencing of Clostridium botulinum Groups I-IV and Clostridium butyricum.</title>
        <authorList>
            <person name="Brunt J."/>
            <person name="Van Vliet A.H.M."/>
            <person name="Stringer S.C."/>
            <person name="Carter A.T."/>
            <person name="Peck M.W."/>
        </authorList>
    </citation>
    <scope>NUCLEOTIDE SEQUENCE [LARGE SCALE GENOMIC DNA]</scope>
    <source>
        <strain evidence="4 7">1605</strain>
        <strain evidence="5 6">CB-K-33E</strain>
    </source>
</reference>
<keyword evidence="1" id="KW-0677">Repeat</keyword>
<dbReference type="PROSITE" id="PS50088">
    <property type="entry name" value="ANK_REPEAT"/>
    <property type="match status" value="1"/>
</dbReference>
<evidence type="ECO:0000313" key="4">
    <source>
        <dbReference type="EMBL" id="NFF88869.1"/>
    </source>
</evidence>
<dbReference type="PANTHER" id="PTHR24126:SF14">
    <property type="entry name" value="ANK_REP_REGION DOMAIN-CONTAINING PROTEIN"/>
    <property type="match status" value="1"/>
</dbReference>
<dbReference type="SUPFAM" id="SSF48403">
    <property type="entry name" value="Ankyrin repeat"/>
    <property type="match status" value="1"/>
</dbReference>